<organism evidence="6 7">
    <name type="scientific">Electrophorus voltai</name>
    <dbReference type="NCBI Taxonomy" id="2609070"/>
    <lineage>
        <taxon>Eukaryota</taxon>
        <taxon>Metazoa</taxon>
        <taxon>Chordata</taxon>
        <taxon>Craniata</taxon>
        <taxon>Vertebrata</taxon>
        <taxon>Euteleostomi</taxon>
        <taxon>Actinopterygii</taxon>
        <taxon>Neopterygii</taxon>
        <taxon>Teleostei</taxon>
        <taxon>Ostariophysi</taxon>
        <taxon>Gymnotiformes</taxon>
        <taxon>Gymnotoidei</taxon>
        <taxon>Gymnotidae</taxon>
        <taxon>Electrophorus</taxon>
    </lineage>
</organism>
<feature type="compositionally biased region" description="Basic and acidic residues" evidence="5">
    <location>
        <begin position="163"/>
        <end position="189"/>
    </location>
</feature>
<feature type="region of interest" description="Disordered" evidence="5">
    <location>
        <begin position="290"/>
        <end position="412"/>
    </location>
</feature>
<keyword evidence="7" id="KW-1185">Reference proteome</keyword>
<evidence type="ECO:0000256" key="1">
    <source>
        <dbReference type="ARBA" id="ARBA00004245"/>
    </source>
</evidence>
<sequence>MAWPCITRACCINRFWSELDKADIAVPLVFTRYSDVAEVQQIHPQPKSSLHPQRRGPVTIETQPAREDPAKVSRAADAAASPRDGSSASVMRQDFKAWRIRPEPSCKPKNEYHPSEAPFNNETQYQKDYKAWPIPRKGDHPWIPKASPPASGMKAESAGAEQEPAKAADETGVEKCEIEEKVREKETKEKKKKAPKKEKTPGTVGSSTEKREPTAEAPGRSVADALNMQIKQEVTSGSLYRSAQWIYKLQPKLWSSSGAFAFRTEFKAYTDVPPVKPIKAKWQYKPPVAEKASLETSYSATYRGEQSKPGATDNKVLERRRIRSLYSEPSSKDPSKVERPSVSLSRPKKMTSHSKPVNKVKAKQGSGTEPAKKKPSASSQSAKKKPSVTSLSEGGVTKKSKEIINRLAEAKD</sequence>
<feature type="compositionally biased region" description="Basic and acidic residues" evidence="5">
    <location>
        <begin position="399"/>
        <end position="412"/>
    </location>
</feature>
<keyword evidence="4" id="KW-0206">Cytoskeleton</keyword>
<dbReference type="GO" id="GO:0005516">
    <property type="term" value="F:calmodulin binding"/>
    <property type="evidence" value="ECO:0007669"/>
    <property type="project" value="InterPro"/>
</dbReference>
<dbReference type="AlphaFoldDB" id="A0AAD8YSK1"/>
<evidence type="ECO:0000256" key="2">
    <source>
        <dbReference type="ARBA" id="ARBA00005728"/>
    </source>
</evidence>
<comment type="similarity">
    <text evidence="2">Belongs to the STOP family.</text>
</comment>
<reference evidence="6" key="1">
    <citation type="submission" date="2023-03" db="EMBL/GenBank/DDBJ databases">
        <title>Electrophorus voltai genome.</title>
        <authorList>
            <person name="Bian C."/>
        </authorList>
    </citation>
    <scope>NUCLEOTIDE SEQUENCE</scope>
    <source>
        <strain evidence="6">CB-2022</strain>
        <tissue evidence="6">Muscle</tissue>
    </source>
</reference>
<feature type="region of interest" description="Disordered" evidence="5">
    <location>
        <begin position="60"/>
        <end position="121"/>
    </location>
</feature>
<dbReference type="GO" id="GO:0070507">
    <property type="term" value="P:regulation of microtubule cytoskeleton organization"/>
    <property type="evidence" value="ECO:0007669"/>
    <property type="project" value="TreeGrafter"/>
</dbReference>
<feature type="compositionally biased region" description="Low complexity" evidence="5">
    <location>
        <begin position="73"/>
        <end position="89"/>
    </location>
</feature>
<feature type="region of interest" description="Disordered" evidence="5">
    <location>
        <begin position="135"/>
        <end position="224"/>
    </location>
</feature>
<dbReference type="GO" id="GO:0008017">
    <property type="term" value="F:microtubule binding"/>
    <property type="evidence" value="ECO:0007669"/>
    <property type="project" value="InterPro"/>
</dbReference>
<dbReference type="Proteomes" id="UP001239994">
    <property type="component" value="Unassembled WGS sequence"/>
</dbReference>
<comment type="subcellular location">
    <subcellularLocation>
        <location evidence="1">Cytoplasm</location>
        <location evidence="1">Cytoskeleton</location>
    </subcellularLocation>
</comment>
<evidence type="ECO:0000256" key="3">
    <source>
        <dbReference type="ARBA" id="ARBA00022490"/>
    </source>
</evidence>
<dbReference type="PANTHER" id="PTHR14759:SF31">
    <property type="entry name" value="MICROTUBULE-ASSOCIATED PROTEIN 6-LIKE"/>
    <property type="match status" value="1"/>
</dbReference>
<evidence type="ECO:0000313" key="6">
    <source>
        <dbReference type="EMBL" id="KAK1786475.1"/>
    </source>
</evidence>
<evidence type="ECO:0000256" key="4">
    <source>
        <dbReference type="ARBA" id="ARBA00023212"/>
    </source>
</evidence>
<comment type="caution">
    <text evidence="6">The sequence shown here is derived from an EMBL/GenBank/DDBJ whole genome shotgun (WGS) entry which is preliminary data.</text>
</comment>
<dbReference type="GO" id="GO:0005874">
    <property type="term" value="C:microtubule"/>
    <property type="evidence" value="ECO:0007669"/>
    <property type="project" value="InterPro"/>
</dbReference>
<feature type="compositionally biased region" description="Basic residues" evidence="5">
    <location>
        <begin position="346"/>
        <end position="362"/>
    </location>
</feature>
<dbReference type="PANTHER" id="PTHR14759">
    <property type="entry name" value="STOP PROTEIN"/>
    <property type="match status" value="1"/>
</dbReference>
<keyword evidence="3" id="KW-0963">Cytoplasm</keyword>
<evidence type="ECO:0000313" key="7">
    <source>
        <dbReference type="Proteomes" id="UP001239994"/>
    </source>
</evidence>
<dbReference type="GO" id="GO:0005798">
    <property type="term" value="C:Golgi-associated vesicle"/>
    <property type="evidence" value="ECO:0007669"/>
    <property type="project" value="TreeGrafter"/>
</dbReference>
<dbReference type="InterPro" id="IPR007882">
    <property type="entry name" value="MAP6"/>
</dbReference>
<dbReference type="EMBL" id="JAROKS010000025">
    <property type="protein sequence ID" value="KAK1786475.1"/>
    <property type="molecule type" value="Genomic_DNA"/>
</dbReference>
<dbReference type="GO" id="GO:0000226">
    <property type="term" value="P:microtubule cytoskeleton organization"/>
    <property type="evidence" value="ECO:0007669"/>
    <property type="project" value="InterPro"/>
</dbReference>
<gene>
    <name evidence="6" type="ORF">P4O66_017611</name>
</gene>
<dbReference type="GO" id="GO:0005801">
    <property type="term" value="C:cis-Golgi network"/>
    <property type="evidence" value="ECO:0007669"/>
    <property type="project" value="TreeGrafter"/>
</dbReference>
<name>A0AAD8YSK1_9TELE</name>
<feature type="compositionally biased region" description="Basic and acidic residues" evidence="5">
    <location>
        <begin position="93"/>
        <end position="114"/>
    </location>
</feature>
<accession>A0AAD8YSK1</accession>
<evidence type="ECO:0008006" key="8">
    <source>
        <dbReference type="Google" id="ProtNLM"/>
    </source>
</evidence>
<feature type="compositionally biased region" description="Basic and acidic residues" evidence="5">
    <location>
        <begin position="330"/>
        <end position="339"/>
    </location>
</feature>
<dbReference type="GO" id="GO:0030705">
    <property type="term" value="P:cytoskeleton-dependent intracellular transport"/>
    <property type="evidence" value="ECO:0007669"/>
    <property type="project" value="TreeGrafter"/>
</dbReference>
<evidence type="ECO:0000256" key="5">
    <source>
        <dbReference type="SAM" id="MobiDB-lite"/>
    </source>
</evidence>
<proteinExistence type="inferred from homology"/>
<protein>
    <recommendedName>
        <fullName evidence="8">Microtubule-associated protein 6b</fullName>
    </recommendedName>
</protein>